<dbReference type="GO" id="GO:0009423">
    <property type="term" value="P:chorismate biosynthetic process"/>
    <property type="evidence" value="ECO:0007669"/>
    <property type="project" value="UniProtKB-UniRule"/>
</dbReference>
<evidence type="ECO:0000256" key="7">
    <source>
        <dbReference type="HAMAP-Rule" id="MF_00210"/>
    </source>
</evidence>
<evidence type="ECO:0000256" key="3">
    <source>
        <dbReference type="ARBA" id="ARBA00022605"/>
    </source>
</evidence>
<accession>A0A9D1MLB2</accession>
<feature type="binding site" evidence="7">
    <location>
        <position position="300"/>
    </location>
    <ligand>
        <name>3-phosphoshikimate</name>
        <dbReference type="ChEBI" id="CHEBI:145989"/>
    </ligand>
</feature>
<keyword evidence="3 7" id="KW-0028">Amino-acid biosynthesis</keyword>
<evidence type="ECO:0000313" key="9">
    <source>
        <dbReference type="EMBL" id="HIU62280.1"/>
    </source>
</evidence>
<dbReference type="NCBIfam" id="TIGR01356">
    <property type="entry name" value="aroA"/>
    <property type="match status" value="1"/>
</dbReference>
<dbReference type="InterPro" id="IPR006264">
    <property type="entry name" value="EPSP_synthase"/>
</dbReference>
<dbReference type="AlphaFoldDB" id="A0A9D1MLB2"/>
<dbReference type="EMBL" id="DVNJ01000001">
    <property type="protein sequence ID" value="HIU62280.1"/>
    <property type="molecule type" value="Genomic_DNA"/>
</dbReference>
<feature type="binding site" evidence="7">
    <location>
        <position position="164"/>
    </location>
    <ligand>
        <name>3-phosphoshikimate</name>
        <dbReference type="ChEBI" id="CHEBI:145989"/>
    </ligand>
</feature>
<gene>
    <name evidence="7 9" type="primary">aroA</name>
    <name evidence="9" type="ORF">IAB07_00740</name>
</gene>
<feature type="binding site" evidence="7">
    <location>
        <position position="20"/>
    </location>
    <ligand>
        <name>3-phosphoshikimate</name>
        <dbReference type="ChEBI" id="CHEBI:145989"/>
    </ligand>
</feature>
<dbReference type="HAMAP" id="MF_00210">
    <property type="entry name" value="EPSP_synth"/>
    <property type="match status" value="1"/>
</dbReference>
<feature type="active site" description="Proton acceptor" evidence="7">
    <location>
        <position position="300"/>
    </location>
</feature>
<dbReference type="EC" id="2.5.1.19" evidence="7"/>
<feature type="binding site" evidence="7">
    <location>
        <position position="327"/>
    </location>
    <ligand>
        <name>3-phosphoshikimate</name>
        <dbReference type="ChEBI" id="CHEBI:145989"/>
    </ligand>
</feature>
<dbReference type="InterPro" id="IPR001986">
    <property type="entry name" value="Enolpyruvate_Tfrase_dom"/>
</dbReference>
<feature type="binding site" evidence="7">
    <location>
        <position position="166"/>
    </location>
    <ligand>
        <name>phosphoenolpyruvate</name>
        <dbReference type="ChEBI" id="CHEBI:58702"/>
    </ligand>
</feature>
<keyword evidence="5 7" id="KW-0057">Aromatic amino acid biosynthesis</keyword>
<feature type="binding site" evidence="7">
    <location>
        <position position="166"/>
    </location>
    <ligand>
        <name>3-phosphoshikimate</name>
        <dbReference type="ChEBI" id="CHEBI:145989"/>
    </ligand>
</feature>
<dbReference type="GO" id="GO:0005737">
    <property type="term" value="C:cytoplasm"/>
    <property type="evidence" value="ECO:0007669"/>
    <property type="project" value="UniProtKB-SubCell"/>
</dbReference>
<protein>
    <recommendedName>
        <fullName evidence="7">3-phosphoshikimate 1-carboxyvinyltransferase</fullName>
        <ecNumber evidence="7">2.5.1.19</ecNumber>
    </recommendedName>
    <alternativeName>
        <fullName evidence="7">5-enolpyruvylshikimate-3-phosphate synthase</fullName>
        <shortName evidence="7">EPSP synthase</shortName>
        <shortName evidence="7">EPSPS</shortName>
    </alternativeName>
</protein>
<keyword evidence="4 7" id="KW-0808">Transferase</keyword>
<organism evidence="9 10">
    <name type="scientific">Candidatus Caccalectryoclostridium excrementigallinarum</name>
    <dbReference type="NCBI Taxonomy" id="2840710"/>
    <lineage>
        <taxon>Bacteria</taxon>
        <taxon>Bacillati</taxon>
        <taxon>Bacillota</taxon>
        <taxon>Clostridia</taxon>
        <taxon>Christensenellales</taxon>
        <taxon>Christensenellaceae</taxon>
        <taxon>Christensenellaceae incertae sedis</taxon>
        <taxon>Candidatus Caccalectryoclostridium</taxon>
    </lineage>
</organism>
<dbReference type="Proteomes" id="UP000824145">
    <property type="component" value="Unassembled WGS sequence"/>
</dbReference>
<comment type="similarity">
    <text evidence="2 7">Belongs to the EPSP synthase family.</text>
</comment>
<dbReference type="Gene3D" id="3.65.10.10">
    <property type="entry name" value="Enolpyruvate transferase domain"/>
    <property type="match status" value="2"/>
</dbReference>
<feature type="binding site" evidence="7">
    <location>
        <position position="331"/>
    </location>
    <ligand>
        <name>phosphoenolpyruvate</name>
        <dbReference type="ChEBI" id="CHEBI:58702"/>
    </ligand>
</feature>
<reference evidence="9" key="1">
    <citation type="submission" date="2020-10" db="EMBL/GenBank/DDBJ databases">
        <authorList>
            <person name="Gilroy R."/>
        </authorList>
    </citation>
    <scope>NUCLEOTIDE SEQUENCE</scope>
    <source>
        <strain evidence="9">9366</strain>
    </source>
</reference>
<dbReference type="PIRSF" id="PIRSF000505">
    <property type="entry name" value="EPSPS"/>
    <property type="match status" value="1"/>
</dbReference>
<feature type="binding site" evidence="7">
    <location>
        <position position="90"/>
    </location>
    <ligand>
        <name>phosphoenolpyruvate</name>
        <dbReference type="ChEBI" id="CHEBI:58702"/>
    </ligand>
</feature>
<dbReference type="PANTHER" id="PTHR21090:SF5">
    <property type="entry name" value="PENTAFUNCTIONAL AROM POLYPEPTIDE"/>
    <property type="match status" value="1"/>
</dbReference>
<evidence type="ECO:0000313" key="10">
    <source>
        <dbReference type="Proteomes" id="UP000824145"/>
    </source>
</evidence>
<comment type="caution">
    <text evidence="9">The sequence shown here is derived from an EMBL/GenBank/DDBJ whole genome shotgun (WGS) entry which is preliminary data.</text>
</comment>
<evidence type="ECO:0000256" key="5">
    <source>
        <dbReference type="ARBA" id="ARBA00023141"/>
    </source>
</evidence>
<feature type="binding site" evidence="7">
    <location>
        <position position="25"/>
    </location>
    <ligand>
        <name>3-phosphoshikimate</name>
        <dbReference type="ChEBI" id="CHEBI:145989"/>
    </ligand>
</feature>
<dbReference type="CDD" id="cd01556">
    <property type="entry name" value="EPSP_synthase"/>
    <property type="match status" value="1"/>
</dbReference>
<evidence type="ECO:0000256" key="1">
    <source>
        <dbReference type="ARBA" id="ARBA00004811"/>
    </source>
</evidence>
<comment type="subunit">
    <text evidence="7">Monomer.</text>
</comment>
<feature type="binding site" evidence="7">
    <location>
        <position position="400"/>
    </location>
    <ligand>
        <name>phosphoenolpyruvate</name>
        <dbReference type="ChEBI" id="CHEBI:58702"/>
    </ligand>
</feature>
<name>A0A9D1MLB2_9FIRM</name>
<dbReference type="Pfam" id="PF00275">
    <property type="entry name" value="EPSP_synthase"/>
    <property type="match status" value="1"/>
</dbReference>
<dbReference type="GO" id="GO:0009073">
    <property type="term" value="P:aromatic amino acid family biosynthetic process"/>
    <property type="evidence" value="ECO:0007669"/>
    <property type="project" value="UniProtKB-KW"/>
</dbReference>
<feature type="domain" description="Enolpyruvate transferase" evidence="8">
    <location>
        <begin position="8"/>
        <end position="409"/>
    </location>
</feature>
<dbReference type="InterPro" id="IPR023193">
    <property type="entry name" value="EPSP_synthase_CS"/>
</dbReference>
<keyword evidence="7" id="KW-0963">Cytoplasm</keyword>
<feature type="binding site" evidence="7">
    <location>
        <position position="192"/>
    </location>
    <ligand>
        <name>3-phosphoshikimate</name>
        <dbReference type="ChEBI" id="CHEBI:145989"/>
    </ligand>
</feature>
<comment type="catalytic activity">
    <reaction evidence="6">
        <text>3-phosphoshikimate + phosphoenolpyruvate = 5-O-(1-carboxyvinyl)-3-phosphoshikimate + phosphate</text>
        <dbReference type="Rhea" id="RHEA:21256"/>
        <dbReference type="ChEBI" id="CHEBI:43474"/>
        <dbReference type="ChEBI" id="CHEBI:57701"/>
        <dbReference type="ChEBI" id="CHEBI:58702"/>
        <dbReference type="ChEBI" id="CHEBI:145989"/>
        <dbReference type="EC" id="2.5.1.19"/>
    </reaction>
    <physiologicalReaction direction="left-to-right" evidence="6">
        <dbReference type="Rhea" id="RHEA:21257"/>
    </physiologicalReaction>
</comment>
<feature type="binding site" evidence="7">
    <location>
        <position position="21"/>
    </location>
    <ligand>
        <name>3-phosphoshikimate</name>
        <dbReference type="ChEBI" id="CHEBI:145989"/>
    </ligand>
</feature>
<dbReference type="InterPro" id="IPR036968">
    <property type="entry name" value="Enolpyruvate_Tfrase_sf"/>
</dbReference>
<sequence length="421" mass="45498">MKVTVYPGALKGVVQVPASKSFAHRALICAALSQGESRIKCGAVSDDIRATCRAVTALGAKVEFDGDTFLVRGISGRVSEDVVIDCGESGSTLRFMLPVALTLCDGYVRFVGGGKLGLRPLDEYLKIFDAQGIYYRNNSGQSGLDLTVRGDLIADDFELEGNVSSQFISGLLLACPRLAYDSTITLSKPLESKDYVRITMDVMEKYGVTASYDPLERKFTVFGGQTFSARAYRSAPYVVEGDWSQAAFFLVARHLGHEVEVAGVTPLSVQGDRVIADMLGMLRAVSPERLLTLDVKNVPDIVPVLSVACALRKGGTHIINAGRLRIKECDRLAATAEGLKALGAKVKEGGEDMFFDGVDKLEGGVEIKNYHDHRMVMAFAVAATVCALPVTICGYESIDKSYPAFFEDLKKLGGKFEITED</sequence>
<feature type="binding site" evidence="7">
    <location>
        <position position="119"/>
    </location>
    <ligand>
        <name>phosphoenolpyruvate</name>
        <dbReference type="ChEBI" id="CHEBI:58702"/>
    </ligand>
</feature>
<reference evidence="9" key="2">
    <citation type="journal article" date="2021" name="PeerJ">
        <title>Extensive microbial diversity within the chicken gut microbiome revealed by metagenomics and culture.</title>
        <authorList>
            <person name="Gilroy R."/>
            <person name="Ravi A."/>
            <person name="Getino M."/>
            <person name="Pursley I."/>
            <person name="Horton D.L."/>
            <person name="Alikhan N.F."/>
            <person name="Baker D."/>
            <person name="Gharbi K."/>
            <person name="Hall N."/>
            <person name="Watson M."/>
            <person name="Adriaenssens E.M."/>
            <person name="Foster-Nyarko E."/>
            <person name="Jarju S."/>
            <person name="Secka A."/>
            <person name="Antonio M."/>
            <person name="Oren A."/>
            <person name="Chaudhuri R.R."/>
            <person name="La Ragione R."/>
            <person name="Hildebrand F."/>
            <person name="Pallen M.J."/>
        </authorList>
    </citation>
    <scope>NUCLEOTIDE SEQUENCE</scope>
    <source>
        <strain evidence="9">9366</strain>
    </source>
</reference>
<evidence type="ECO:0000256" key="4">
    <source>
        <dbReference type="ARBA" id="ARBA00022679"/>
    </source>
</evidence>
<feature type="binding site" evidence="7">
    <location>
        <position position="165"/>
    </location>
    <ligand>
        <name>3-phosphoshikimate</name>
        <dbReference type="ChEBI" id="CHEBI:145989"/>
    </ligand>
</feature>
<proteinExistence type="inferred from homology"/>
<dbReference type="InterPro" id="IPR013792">
    <property type="entry name" value="RNA3'P_cycl/enolpyr_Trfase_a/b"/>
</dbReference>
<comment type="function">
    <text evidence="7">Catalyzes the transfer of the enolpyruvyl moiety of phosphoenolpyruvate (PEP) to the 5-hydroxyl of shikimate-3-phosphate (S3P) to produce enolpyruvyl shikimate-3-phosphate and inorganic phosphate.</text>
</comment>
<dbReference type="GO" id="GO:0008652">
    <property type="term" value="P:amino acid biosynthetic process"/>
    <property type="evidence" value="ECO:0007669"/>
    <property type="project" value="UniProtKB-KW"/>
</dbReference>
<comment type="caution">
    <text evidence="7">Lacks conserved residue(s) required for the propagation of feature annotation.</text>
</comment>
<evidence type="ECO:0000256" key="2">
    <source>
        <dbReference type="ARBA" id="ARBA00009948"/>
    </source>
</evidence>
<dbReference type="PROSITE" id="PS00885">
    <property type="entry name" value="EPSP_SYNTHASE_2"/>
    <property type="match status" value="1"/>
</dbReference>
<dbReference type="SUPFAM" id="SSF55205">
    <property type="entry name" value="EPT/RTPC-like"/>
    <property type="match status" value="1"/>
</dbReference>
<feature type="binding site" evidence="7">
    <location>
        <position position="374"/>
    </location>
    <ligand>
        <name>phosphoenolpyruvate</name>
        <dbReference type="ChEBI" id="CHEBI:58702"/>
    </ligand>
</feature>
<comment type="pathway">
    <text evidence="1 7">Metabolic intermediate biosynthesis; chorismate biosynthesis; chorismate from D-erythrose 4-phosphate and phosphoenolpyruvate: step 6/7.</text>
</comment>
<evidence type="ECO:0000256" key="6">
    <source>
        <dbReference type="ARBA" id="ARBA00044633"/>
    </source>
</evidence>
<comment type="subcellular location">
    <subcellularLocation>
        <location evidence="7">Cytoplasm</location>
    </subcellularLocation>
</comment>
<feature type="binding site" evidence="7">
    <location>
        <position position="20"/>
    </location>
    <ligand>
        <name>phosphoenolpyruvate</name>
        <dbReference type="ChEBI" id="CHEBI:58702"/>
    </ligand>
</feature>
<dbReference type="GO" id="GO:0003866">
    <property type="term" value="F:3-phosphoshikimate 1-carboxyvinyltransferase activity"/>
    <property type="evidence" value="ECO:0007669"/>
    <property type="project" value="UniProtKB-UniRule"/>
</dbReference>
<dbReference type="PANTHER" id="PTHR21090">
    <property type="entry name" value="AROM/DEHYDROQUINATE SYNTHASE"/>
    <property type="match status" value="1"/>
</dbReference>
<evidence type="ECO:0000259" key="8">
    <source>
        <dbReference type="Pfam" id="PF00275"/>
    </source>
</evidence>